<reference evidence="1 2" key="1">
    <citation type="submission" date="2018-01" db="EMBL/GenBank/DDBJ databases">
        <title>Halomonas endophytica sp. nov., isolated from storage liquid in the stems of Populus euphratica.</title>
        <authorList>
            <person name="Chen C."/>
        </authorList>
    </citation>
    <scope>NUCLEOTIDE SEQUENCE [LARGE SCALE GENOMIC DNA]</scope>
    <source>
        <strain evidence="1 2">BZ-SZ-XJ27</strain>
    </source>
</reference>
<evidence type="ECO:0008006" key="3">
    <source>
        <dbReference type="Google" id="ProtNLM"/>
    </source>
</evidence>
<keyword evidence="2" id="KW-1185">Reference proteome</keyword>
<dbReference type="InterPro" id="IPR016053">
    <property type="entry name" value="Haem_Oase-like"/>
</dbReference>
<dbReference type="Pfam" id="PF01126">
    <property type="entry name" value="Heme_oxygenase"/>
    <property type="match status" value="1"/>
</dbReference>
<organism evidence="1 2">
    <name type="scientific">Halomonas urumqiensis</name>
    <dbReference type="NCBI Taxonomy" id="1684789"/>
    <lineage>
        <taxon>Bacteria</taxon>
        <taxon>Pseudomonadati</taxon>
        <taxon>Pseudomonadota</taxon>
        <taxon>Gammaproteobacteria</taxon>
        <taxon>Oceanospirillales</taxon>
        <taxon>Halomonadaceae</taxon>
        <taxon>Halomonas</taxon>
    </lineage>
</organism>
<dbReference type="AlphaFoldDB" id="A0A2N7UNP0"/>
<name>A0A2N7UNP0_9GAMM</name>
<dbReference type="RefSeq" id="WP_102586693.1">
    <property type="nucleotide sequence ID" value="NZ_BNAE01000002.1"/>
</dbReference>
<accession>A0A2N7UNP0</accession>
<sequence>MDIYPIQEPTLLAAAPAYLLAALRRATRQDHHALDHHPRLNRLIRPGLDRAGYADSLLALSAAQAVLEARVTTELATLGHGYAIMPRMPSLEDDLARLAAAPLSPDGHMALQATGEGALIGRLYVLEGARLGAEPIAARVRAALGEDAPLAYFGTAEGERHWPAFLAFAARGEVDDDMADNAAIAAQEAFALFHAALDRRMPVPETKHV</sequence>
<dbReference type="Proteomes" id="UP000235547">
    <property type="component" value="Unassembled WGS sequence"/>
</dbReference>
<evidence type="ECO:0000313" key="2">
    <source>
        <dbReference type="Proteomes" id="UP000235547"/>
    </source>
</evidence>
<dbReference type="GO" id="GO:0006788">
    <property type="term" value="P:heme oxidation"/>
    <property type="evidence" value="ECO:0007669"/>
    <property type="project" value="InterPro"/>
</dbReference>
<dbReference type="GO" id="GO:0004392">
    <property type="term" value="F:heme oxygenase (decyclizing) activity"/>
    <property type="evidence" value="ECO:0007669"/>
    <property type="project" value="InterPro"/>
</dbReference>
<dbReference type="OrthoDB" id="114943at2"/>
<dbReference type="InterPro" id="IPR016084">
    <property type="entry name" value="Haem_Oase-like_multi-hlx"/>
</dbReference>
<evidence type="ECO:0000313" key="1">
    <source>
        <dbReference type="EMBL" id="PMR82022.1"/>
    </source>
</evidence>
<gene>
    <name evidence="1" type="ORF">C1H70_02130</name>
</gene>
<dbReference type="SUPFAM" id="SSF48613">
    <property type="entry name" value="Heme oxygenase-like"/>
    <property type="match status" value="1"/>
</dbReference>
<proteinExistence type="predicted"/>
<comment type="caution">
    <text evidence="1">The sequence shown here is derived from an EMBL/GenBank/DDBJ whole genome shotgun (WGS) entry which is preliminary data.</text>
</comment>
<protein>
    <recommendedName>
        <fullName evidence="3">Heme oxygenase</fullName>
    </recommendedName>
</protein>
<dbReference type="EMBL" id="PNRG01000005">
    <property type="protein sequence ID" value="PMR82022.1"/>
    <property type="molecule type" value="Genomic_DNA"/>
</dbReference>
<dbReference type="Gene3D" id="1.20.910.10">
    <property type="entry name" value="Heme oxygenase-like"/>
    <property type="match status" value="1"/>
</dbReference>
<dbReference type="CDD" id="cd19166">
    <property type="entry name" value="HemeO-bac"/>
    <property type="match status" value="1"/>
</dbReference>